<name>A0AAV7K9P9_9METZ</name>
<organism evidence="4 5">
    <name type="scientific">Oopsacas minuta</name>
    <dbReference type="NCBI Taxonomy" id="111878"/>
    <lineage>
        <taxon>Eukaryota</taxon>
        <taxon>Metazoa</taxon>
        <taxon>Porifera</taxon>
        <taxon>Hexactinellida</taxon>
        <taxon>Hexasterophora</taxon>
        <taxon>Lyssacinosida</taxon>
        <taxon>Leucopsacidae</taxon>
        <taxon>Oopsacas</taxon>
    </lineage>
</organism>
<dbReference type="GO" id="GO:0005634">
    <property type="term" value="C:nucleus"/>
    <property type="evidence" value="ECO:0007669"/>
    <property type="project" value="TreeGrafter"/>
</dbReference>
<sequence length="643" mass="72495">MVRRLRLWRLHNIQVKLASTHLSRVTLLYFLGLYVSRQLSFNSVQFQIQEVPLTQAYIEVYNIACKFWVECRQKFLEALKLLSFDNRKMKYVMALFWAAHQRFFKYLCIASKVQGAVRLAKHAIRDNMCVVIGLQSTGESRLLDVLEERGGEISEFVSSAKGVLVTLIQRHFPAPYTSVKKKVIRKDVDNDLKSAVQAEASDSPVGSNPERDSALESDNSNSDTSEVNWEAVPSGDPGESLYTRYISSSETSAEDLNPFAEGSVPWLATKKTKKLKLDIEDDIPPEPEHSSPVAKQPQVLEMKEESPKTDPRDVYQITKNMKQDLLGRVEEIGVVLPNNTLDELIDCLGGPSQVSEMTGRKGRVVTQNVDTAVDEMEPGIKYERRSCLDVPIDLLNMEEKRRFMDGEVDIAIISEAASSGISLHADKRYKNQKQRLHITLELPWTADKAVQQFGRTHRSNQAMPPQYLFLISELAGERRFASVIARRLESLGALTRGDRKAASVESNDFSRFNFDTRDGLLALDSLLRCLIGRVSPLASSLRSADISTRQAAINALITVDILSRTPKGKITLDKESNSVSKFLNRLLGIEVQLQNTIFQWFLDTFDFLVKQAKRLGNWDNGIVEMGTNAGEEVERIKMEEFLG</sequence>
<accession>A0AAV7K9P9</accession>
<dbReference type="Pfam" id="PF13871">
    <property type="entry name" value="Helicase_C_4"/>
    <property type="match status" value="1"/>
</dbReference>
<keyword evidence="5" id="KW-1185">Reference proteome</keyword>
<dbReference type="GO" id="GO:0031490">
    <property type="term" value="F:chromatin DNA binding"/>
    <property type="evidence" value="ECO:0007669"/>
    <property type="project" value="TreeGrafter"/>
</dbReference>
<evidence type="ECO:0000313" key="4">
    <source>
        <dbReference type="EMBL" id="KAI6658072.1"/>
    </source>
</evidence>
<dbReference type="InterPro" id="IPR026741">
    <property type="entry name" value="SNO"/>
</dbReference>
<protein>
    <recommendedName>
        <fullName evidence="3">Strawberry notch helicase C domain-containing protein</fullName>
    </recommendedName>
</protein>
<comment type="caution">
    <text evidence="4">The sequence shown here is derived from an EMBL/GenBank/DDBJ whole genome shotgun (WGS) entry which is preliminary data.</text>
</comment>
<dbReference type="GO" id="GO:0006355">
    <property type="term" value="P:regulation of DNA-templated transcription"/>
    <property type="evidence" value="ECO:0007669"/>
    <property type="project" value="InterPro"/>
</dbReference>
<feature type="compositionally biased region" description="Basic and acidic residues" evidence="2">
    <location>
        <begin position="301"/>
        <end position="311"/>
    </location>
</feature>
<dbReference type="SUPFAM" id="SSF52540">
    <property type="entry name" value="P-loop containing nucleoside triphosphate hydrolases"/>
    <property type="match status" value="1"/>
</dbReference>
<feature type="region of interest" description="Disordered" evidence="2">
    <location>
        <begin position="197"/>
        <end position="242"/>
    </location>
</feature>
<dbReference type="AlphaFoldDB" id="A0AAV7K9P9"/>
<reference evidence="4 5" key="1">
    <citation type="journal article" date="2023" name="BMC Biol.">
        <title>The compact genome of the sponge Oopsacas minuta (Hexactinellida) is lacking key metazoan core genes.</title>
        <authorList>
            <person name="Santini S."/>
            <person name="Schenkelaars Q."/>
            <person name="Jourda C."/>
            <person name="Duchesne M."/>
            <person name="Belahbib H."/>
            <person name="Rocher C."/>
            <person name="Selva M."/>
            <person name="Riesgo A."/>
            <person name="Vervoort M."/>
            <person name="Leys S.P."/>
            <person name="Kodjabachian L."/>
            <person name="Le Bivic A."/>
            <person name="Borchiellini C."/>
            <person name="Claverie J.M."/>
            <person name="Renard E."/>
        </authorList>
    </citation>
    <scope>NUCLEOTIDE SEQUENCE [LARGE SCALE GENOMIC DNA]</scope>
    <source>
        <strain evidence="4">SPO-2</strain>
    </source>
</reference>
<evidence type="ECO:0000256" key="2">
    <source>
        <dbReference type="SAM" id="MobiDB-lite"/>
    </source>
</evidence>
<feature type="domain" description="Strawberry notch helicase C" evidence="3">
    <location>
        <begin position="339"/>
        <end position="623"/>
    </location>
</feature>
<dbReference type="PANTHER" id="PTHR12706">
    <property type="entry name" value="STRAWBERRY NOTCH-RELATED"/>
    <property type="match status" value="1"/>
</dbReference>
<proteinExistence type="inferred from homology"/>
<dbReference type="InterPro" id="IPR027417">
    <property type="entry name" value="P-loop_NTPase"/>
</dbReference>
<feature type="region of interest" description="Disordered" evidence="2">
    <location>
        <begin position="281"/>
        <end position="311"/>
    </location>
</feature>
<evidence type="ECO:0000313" key="5">
    <source>
        <dbReference type="Proteomes" id="UP001165289"/>
    </source>
</evidence>
<dbReference type="InterPro" id="IPR026937">
    <property type="entry name" value="SBNO_Helicase_C_dom"/>
</dbReference>
<dbReference type="PANTHER" id="PTHR12706:SF30">
    <property type="entry name" value="PROTEIN STRAWBERRY NOTCH-RELATED"/>
    <property type="match status" value="1"/>
</dbReference>
<gene>
    <name evidence="4" type="ORF">LOD99_15785</name>
</gene>
<dbReference type="Proteomes" id="UP001165289">
    <property type="component" value="Unassembled WGS sequence"/>
</dbReference>
<feature type="compositionally biased region" description="Polar residues" evidence="2">
    <location>
        <begin position="216"/>
        <end position="227"/>
    </location>
</feature>
<evidence type="ECO:0000259" key="3">
    <source>
        <dbReference type="Pfam" id="PF13871"/>
    </source>
</evidence>
<dbReference type="EMBL" id="JAKMXF010000110">
    <property type="protein sequence ID" value="KAI6658072.1"/>
    <property type="molecule type" value="Genomic_DNA"/>
</dbReference>
<evidence type="ECO:0000256" key="1">
    <source>
        <dbReference type="ARBA" id="ARBA00006992"/>
    </source>
</evidence>
<comment type="similarity">
    <text evidence="1">Belongs to the SBNO family.</text>
</comment>
<dbReference type="GO" id="GO:0042393">
    <property type="term" value="F:histone binding"/>
    <property type="evidence" value="ECO:0007669"/>
    <property type="project" value="TreeGrafter"/>
</dbReference>